<keyword evidence="2" id="KW-1185">Reference proteome</keyword>
<accession>A0A9D4CUH0</accession>
<proteinExistence type="predicted"/>
<evidence type="ECO:0000313" key="1">
    <source>
        <dbReference type="EMBL" id="KAH3733200.1"/>
    </source>
</evidence>
<comment type="caution">
    <text evidence="1">The sequence shown here is derived from an EMBL/GenBank/DDBJ whole genome shotgun (WGS) entry which is preliminary data.</text>
</comment>
<sequence>MLAGRLCLVCDLSEYEIKPGESSRKLHTLQVPLVMRQINILHFLLNKGEYEELLKAEECTEHHFQKINLVRYKTG</sequence>
<evidence type="ECO:0000313" key="2">
    <source>
        <dbReference type="Proteomes" id="UP000828390"/>
    </source>
</evidence>
<reference evidence="1" key="1">
    <citation type="journal article" date="2019" name="bioRxiv">
        <title>The Genome of the Zebra Mussel, Dreissena polymorpha: A Resource for Invasive Species Research.</title>
        <authorList>
            <person name="McCartney M.A."/>
            <person name="Auch B."/>
            <person name="Kono T."/>
            <person name="Mallez S."/>
            <person name="Zhang Y."/>
            <person name="Obille A."/>
            <person name="Becker A."/>
            <person name="Abrahante J.E."/>
            <person name="Garbe J."/>
            <person name="Badalamenti J.P."/>
            <person name="Herman A."/>
            <person name="Mangelson H."/>
            <person name="Liachko I."/>
            <person name="Sullivan S."/>
            <person name="Sone E.D."/>
            <person name="Koren S."/>
            <person name="Silverstein K.A.T."/>
            <person name="Beckman K.B."/>
            <person name="Gohl D.M."/>
        </authorList>
    </citation>
    <scope>NUCLEOTIDE SEQUENCE</scope>
    <source>
        <strain evidence="1">Duluth1</strain>
        <tissue evidence="1">Whole animal</tissue>
    </source>
</reference>
<protein>
    <submittedName>
        <fullName evidence="1">Uncharacterized protein</fullName>
    </submittedName>
</protein>
<name>A0A9D4CUH0_DREPO</name>
<gene>
    <name evidence="1" type="ORF">DPMN_039625</name>
</gene>
<dbReference type="EMBL" id="JAIWYP010000011">
    <property type="protein sequence ID" value="KAH3733200.1"/>
    <property type="molecule type" value="Genomic_DNA"/>
</dbReference>
<dbReference type="AlphaFoldDB" id="A0A9D4CUH0"/>
<reference evidence="1" key="2">
    <citation type="submission" date="2020-11" db="EMBL/GenBank/DDBJ databases">
        <authorList>
            <person name="McCartney M.A."/>
            <person name="Auch B."/>
            <person name="Kono T."/>
            <person name="Mallez S."/>
            <person name="Becker A."/>
            <person name="Gohl D.M."/>
            <person name="Silverstein K.A.T."/>
            <person name="Koren S."/>
            <person name="Bechman K.B."/>
            <person name="Herman A."/>
            <person name="Abrahante J.E."/>
            <person name="Garbe J."/>
        </authorList>
    </citation>
    <scope>NUCLEOTIDE SEQUENCE</scope>
    <source>
        <strain evidence="1">Duluth1</strain>
        <tissue evidence="1">Whole animal</tissue>
    </source>
</reference>
<dbReference type="Proteomes" id="UP000828390">
    <property type="component" value="Unassembled WGS sequence"/>
</dbReference>
<organism evidence="1 2">
    <name type="scientific">Dreissena polymorpha</name>
    <name type="common">Zebra mussel</name>
    <name type="synonym">Mytilus polymorpha</name>
    <dbReference type="NCBI Taxonomy" id="45954"/>
    <lineage>
        <taxon>Eukaryota</taxon>
        <taxon>Metazoa</taxon>
        <taxon>Spiralia</taxon>
        <taxon>Lophotrochozoa</taxon>
        <taxon>Mollusca</taxon>
        <taxon>Bivalvia</taxon>
        <taxon>Autobranchia</taxon>
        <taxon>Heteroconchia</taxon>
        <taxon>Euheterodonta</taxon>
        <taxon>Imparidentia</taxon>
        <taxon>Neoheterodontei</taxon>
        <taxon>Myida</taxon>
        <taxon>Dreissenoidea</taxon>
        <taxon>Dreissenidae</taxon>
        <taxon>Dreissena</taxon>
    </lineage>
</organism>